<sequence length="269" mass="29585">MQERLAKESIGTLLALADMLPGALYRCRNDPDWTMDFLSAGIHELTGYSVREVVDERAVSYGTDMIVAEDQARVWEVVQAGLTARSKWEIEYRIRRRDGQVRWVWEQGHGVFSADGSLEFLVGYILEIEDRKRAEALLGDREAELARKNAELEAVSTPVLEVADHTLVVPLIGELTASRDARLLEVLLPAIVQHKARWLLIDITGLTEVAAASAASLVKLVRAALLLGARCILTGVQPRVARVLVGLDVSLGELRTAGSLKDGLALRQA</sequence>
<dbReference type="Proteomes" id="UP000199400">
    <property type="component" value="Unassembled WGS sequence"/>
</dbReference>
<dbReference type="Pfam" id="PF01740">
    <property type="entry name" value="STAS"/>
    <property type="match status" value="1"/>
</dbReference>
<organism evidence="3 4">
    <name type="scientific">Nannocystis exedens</name>
    <dbReference type="NCBI Taxonomy" id="54"/>
    <lineage>
        <taxon>Bacteria</taxon>
        <taxon>Pseudomonadati</taxon>
        <taxon>Myxococcota</taxon>
        <taxon>Polyangia</taxon>
        <taxon>Nannocystales</taxon>
        <taxon>Nannocystaceae</taxon>
        <taxon>Nannocystis</taxon>
    </lineage>
</organism>
<dbReference type="SMART" id="SM00086">
    <property type="entry name" value="PAC"/>
    <property type="match status" value="1"/>
</dbReference>
<dbReference type="SUPFAM" id="SSF52091">
    <property type="entry name" value="SpoIIaa-like"/>
    <property type="match status" value="1"/>
</dbReference>
<name>A0A1I2EQZ8_9BACT</name>
<dbReference type="InterPro" id="IPR000700">
    <property type="entry name" value="PAS-assoc_C"/>
</dbReference>
<evidence type="ECO:0000313" key="4">
    <source>
        <dbReference type="Proteomes" id="UP000199400"/>
    </source>
</evidence>
<dbReference type="InterPro" id="IPR013655">
    <property type="entry name" value="PAS_fold_3"/>
</dbReference>
<dbReference type="PROSITE" id="PS50113">
    <property type="entry name" value="PAC"/>
    <property type="match status" value="1"/>
</dbReference>
<reference evidence="4" key="1">
    <citation type="submission" date="2016-10" db="EMBL/GenBank/DDBJ databases">
        <authorList>
            <person name="Varghese N."/>
            <person name="Submissions S."/>
        </authorList>
    </citation>
    <scope>NUCLEOTIDE SEQUENCE [LARGE SCALE GENOMIC DNA]</scope>
    <source>
        <strain evidence="4">ATCC 25963</strain>
    </source>
</reference>
<dbReference type="AlphaFoldDB" id="A0A1I2EQZ8"/>
<dbReference type="STRING" id="54.SAMN02745121_06244"/>
<dbReference type="EMBL" id="FOMX01000023">
    <property type="protein sequence ID" value="SFE95544.1"/>
    <property type="molecule type" value="Genomic_DNA"/>
</dbReference>
<dbReference type="InterPro" id="IPR001610">
    <property type="entry name" value="PAC"/>
</dbReference>
<dbReference type="Gene3D" id="3.30.750.24">
    <property type="entry name" value="STAS domain"/>
    <property type="match status" value="1"/>
</dbReference>
<dbReference type="CDD" id="cd00130">
    <property type="entry name" value="PAS"/>
    <property type="match status" value="1"/>
</dbReference>
<dbReference type="Gene3D" id="3.30.450.20">
    <property type="entry name" value="PAS domain"/>
    <property type="match status" value="1"/>
</dbReference>
<evidence type="ECO:0000313" key="3">
    <source>
        <dbReference type="EMBL" id="SFE95544.1"/>
    </source>
</evidence>
<evidence type="ECO:0000259" key="1">
    <source>
        <dbReference type="PROSITE" id="PS50113"/>
    </source>
</evidence>
<accession>A0A1I2EQZ8</accession>
<dbReference type="InterPro" id="IPR036513">
    <property type="entry name" value="STAS_dom_sf"/>
</dbReference>
<dbReference type="Pfam" id="PF08447">
    <property type="entry name" value="PAS_3"/>
    <property type="match status" value="1"/>
</dbReference>
<dbReference type="RefSeq" id="WP_143141039.1">
    <property type="nucleotide sequence ID" value="NZ_FOMX01000023.1"/>
</dbReference>
<gene>
    <name evidence="3" type="ORF">SAMN02745121_06244</name>
</gene>
<proteinExistence type="predicted"/>
<keyword evidence="4" id="KW-1185">Reference proteome</keyword>
<dbReference type="SUPFAM" id="SSF55785">
    <property type="entry name" value="PYP-like sensor domain (PAS domain)"/>
    <property type="match status" value="1"/>
</dbReference>
<dbReference type="InterPro" id="IPR000014">
    <property type="entry name" value="PAS"/>
</dbReference>
<protein>
    <submittedName>
        <fullName evidence="3">PAS domain S-box-containing protein</fullName>
    </submittedName>
</protein>
<feature type="domain" description="PAC" evidence="1">
    <location>
        <begin position="88"/>
        <end position="140"/>
    </location>
</feature>
<dbReference type="PANTHER" id="PTHR33745">
    <property type="entry name" value="RSBT ANTAGONIST PROTEIN RSBS-RELATED"/>
    <property type="match status" value="1"/>
</dbReference>
<dbReference type="OrthoDB" id="5503776at2"/>
<dbReference type="PROSITE" id="PS50801">
    <property type="entry name" value="STAS"/>
    <property type="match status" value="1"/>
</dbReference>
<feature type="domain" description="STAS" evidence="2">
    <location>
        <begin position="156"/>
        <end position="267"/>
    </location>
</feature>
<dbReference type="NCBIfam" id="TIGR00229">
    <property type="entry name" value="sensory_box"/>
    <property type="match status" value="1"/>
</dbReference>
<dbReference type="InterPro" id="IPR051932">
    <property type="entry name" value="Bact_StressResp_Reg"/>
</dbReference>
<dbReference type="InterPro" id="IPR035965">
    <property type="entry name" value="PAS-like_dom_sf"/>
</dbReference>
<dbReference type="InterPro" id="IPR002645">
    <property type="entry name" value="STAS_dom"/>
</dbReference>
<dbReference type="CDD" id="cd07041">
    <property type="entry name" value="STAS_RsbR_RsbS_like"/>
    <property type="match status" value="1"/>
</dbReference>
<evidence type="ECO:0000259" key="2">
    <source>
        <dbReference type="PROSITE" id="PS50801"/>
    </source>
</evidence>